<feature type="transmembrane region" description="Helical" evidence="1">
    <location>
        <begin position="54"/>
        <end position="77"/>
    </location>
</feature>
<accession>G4T442</accession>
<organism evidence="2 3">
    <name type="scientific">Methylotuvimicrobium alcaliphilum (strain DSM 19304 / NCIMB 14124 / VKM B-2133 / 20Z)</name>
    <name type="common">Methylomicrobium alcaliphilum</name>
    <dbReference type="NCBI Taxonomy" id="1091494"/>
    <lineage>
        <taxon>Bacteria</taxon>
        <taxon>Pseudomonadati</taxon>
        <taxon>Pseudomonadota</taxon>
        <taxon>Gammaproteobacteria</taxon>
        <taxon>Methylococcales</taxon>
        <taxon>Methylococcaceae</taxon>
        <taxon>Methylotuvimicrobium</taxon>
    </lineage>
</organism>
<dbReference type="HOGENOM" id="CLU_197493_0_0_6"/>
<dbReference type="InterPro" id="IPR021676">
    <property type="entry name" value="DUF3262"/>
</dbReference>
<dbReference type="AlphaFoldDB" id="G4T442"/>
<gene>
    <name evidence="2" type="ordered locus">MEALZ_2091</name>
</gene>
<sequence length="78" mass="8765">MTNQQAAAFTQATGNIANPGQLLLGIAMVFAVIYLLWLVWIAQSQYHAWQTRKGDFYDMTSSVLRAIVVVLLVGYFIR</sequence>
<keyword evidence="1" id="KW-0472">Membrane</keyword>
<evidence type="ECO:0000313" key="2">
    <source>
        <dbReference type="EMBL" id="CCE23777.1"/>
    </source>
</evidence>
<name>G4T442_META2</name>
<feature type="transmembrane region" description="Helical" evidence="1">
    <location>
        <begin position="22"/>
        <end position="42"/>
    </location>
</feature>
<proteinExistence type="predicted"/>
<keyword evidence="1" id="KW-0812">Transmembrane</keyword>
<dbReference type="EMBL" id="FO082060">
    <property type="protein sequence ID" value="CCE23777.1"/>
    <property type="molecule type" value="Genomic_DNA"/>
</dbReference>
<dbReference type="KEGG" id="mah:MEALZ_2091"/>
<protein>
    <recommendedName>
        <fullName evidence="4">Integrating conjugative element protein</fullName>
    </recommendedName>
</protein>
<dbReference type="STRING" id="1091494.MEALZ_2091"/>
<evidence type="ECO:0000313" key="3">
    <source>
        <dbReference type="Proteomes" id="UP000008315"/>
    </source>
</evidence>
<evidence type="ECO:0008006" key="4">
    <source>
        <dbReference type="Google" id="ProtNLM"/>
    </source>
</evidence>
<keyword evidence="1" id="KW-1133">Transmembrane helix</keyword>
<reference evidence="3" key="1">
    <citation type="journal article" date="2012" name="J. Bacteriol.">
        <title>Genome sequence of the haloalkaliphilic methanotrophic bacterium Methylomicrobium alcaliphilum 20Z.</title>
        <authorList>
            <person name="Vuilleumier S."/>
            <person name="Khmelenina V.N."/>
            <person name="Bringel F."/>
            <person name="Reshetnikov A.S."/>
            <person name="Lajus A."/>
            <person name="Mangenot S."/>
            <person name="Rouy Z."/>
            <person name="Op den Camp H.J."/>
            <person name="Jetten M.S."/>
            <person name="Dispirito A.A."/>
            <person name="Dunfield P."/>
            <person name="Klotz M.G."/>
            <person name="Semrau J.D."/>
            <person name="Stein L.Y."/>
            <person name="Barbe V."/>
            <person name="Medigue C."/>
            <person name="Trotsenko Y.A."/>
            <person name="Kalyuzhnaya M.G."/>
        </authorList>
    </citation>
    <scope>NUCLEOTIDE SEQUENCE [LARGE SCALE GENOMIC DNA]</scope>
    <source>
        <strain evidence="3">DSM 19304 / NCIMB 14124 / VKM B-2133 / 20Z</strain>
    </source>
</reference>
<dbReference type="Pfam" id="PF11660">
    <property type="entry name" value="DUF3262"/>
    <property type="match status" value="1"/>
</dbReference>
<dbReference type="RefSeq" id="WP_014148567.1">
    <property type="nucleotide sequence ID" value="NC_016112.1"/>
</dbReference>
<evidence type="ECO:0000256" key="1">
    <source>
        <dbReference type="SAM" id="Phobius"/>
    </source>
</evidence>
<keyword evidence="3" id="KW-1185">Reference proteome</keyword>
<dbReference type="PATRIC" id="fig|271065.3.peg.2149"/>
<dbReference type="NCBIfam" id="TIGR03758">
    <property type="entry name" value="conj_TIGR03758"/>
    <property type="match status" value="1"/>
</dbReference>
<dbReference type="Proteomes" id="UP000008315">
    <property type="component" value="Chromosome"/>
</dbReference>